<dbReference type="Proteomes" id="UP000188268">
    <property type="component" value="Unassembled WGS sequence"/>
</dbReference>
<comment type="caution">
    <text evidence="6">The sequence shown here is derived from an EMBL/GenBank/DDBJ whole genome shotgun (WGS) entry which is preliminary data.</text>
</comment>
<feature type="domain" description="SWIM-type" evidence="5">
    <location>
        <begin position="132"/>
        <end position="170"/>
    </location>
</feature>
<keyword evidence="1" id="KW-0479">Metal-binding</keyword>
<protein>
    <submittedName>
        <fullName evidence="6">Zinc finger, PMZ-type</fullName>
    </submittedName>
</protein>
<gene>
    <name evidence="6" type="ORF">CCACVL1_19794</name>
</gene>
<dbReference type="STRING" id="210143.A0A1R3HEY2"/>
<sequence length="324" mass="38045">MGGLKPKGVVTDEALAMHNAIREIMPEARHRVCCWHIEQNALRNVKITGFVDAFKKVMMSWWTPDDFETGFRGMVREFRIEVDGAGVYTKRAFERFRKEVRREHLYYCNSTPTIVAGGGRKYILRRYTRPEHVIEVIYEEERALMKCSCQKLETEGIPCRHQICVMKMEDLVHIPRGMVYRRWTKDAGNISSYKPRYRVDEKERELFRHVSLRVLCNRLCDLGSKSDKAFEEAKRRVEEICHDIVNGRFVNISNNLWCHVRMGMSGLIVMIPIEMEVEDHKGQHQADVDIAEAWDEQDATSARLAERSERNIDLNMWNLFDLNM</sequence>
<dbReference type="Pfam" id="PF10551">
    <property type="entry name" value="MULE"/>
    <property type="match status" value="1"/>
</dbReference>
<evidence type="ECO:0000256" key="3">
    <source>
        <dbReference type="ARBA" id="ARBA00022833"/>
    </source>
</evidence>
<keyword evidence="7" id="KW-1185">Reference proteome</keyword>
<reference evidence="6 7" key="1">
    <citation type="submission" date="2013-09" db="EMBL/GenBank/DDBJ databases">
        <title>Corchorus capsularis genome sequencing.</title>
        <authorList>
            <person name="Alam M."/>
            <person name="Haque M.S."/>
            <person name="Islam M.S."/>
            <person name="Emdad E.M."/>
            <person name="Islam M.M."/>
            <person name="Ahmed B."/>
            <person name="Halim A."/>
            <person name="Hossen Q.M.M."/>
            <person name="Hossain M.Z."/>
            <person name="Ahmed R."/>
            <person name="Khan M.M."/>
            <person name="Islam R."/>
            <person name="Rashid M.M."/>
            <person name="Khan S.A."/>
            <person name="Rahman M.S."/>
            <person name="Alam M."/>
        </authorList>
    </citation>
    <scope>NUCLEOTIDE SEQUENCE [LARGE SCALE GENOMIC DNA]</scope>
    <source>
        <strain evidence="7">cv. CVL-1</strain>
        <tissue evidence="6">Whole seedling</tissue>
    </source>
</reference>
<dbReference type="PANTHER" id="PTHR47718:SF15">
    <property type="entry name" value="PROTEIN FAR1-RELATED SEQUENCE 5-LIKE"/>
    <property type="match status" value="1"/>
</dbReference>
<evidence type="ECO:0000313" key="6">
    <source>
        <dbReference type="EMBL" id="OMO68862.1"/>
    </source>
</evidence>
<dbReference type="InterPro" id="IPR006564">
    <property type="entry name" value="Znf_PMZ"/>
</dbReference>
<dbReference type="EMBL" id="AWWV01012142">
    <property type="protein sequence ID" value="OMO68862.1"/>
    <property type="molecule type" value="Genomic_DNA"/>
</dbReference>
<dbReference type="OMA" id="KESISHM"/>
<name>A0A1R3HEY2_COCAP</name>
<dbReference type="PANTHER" id="PTHR47718">
    <property type="entry name" value="OS01G0519700 PROTEIN"/>
    <property type="match status" value="1"/>
</dbReference>
<evidence type="ECO:0000256" key="4">
    <source>
        <dbReference type="PROSITE-ProRule" id="PRU00325"/>
    </source>
</evidence>
<dbReference type="AlphaFoldDB" id="A0A1R3HEY2"/>
<evidence type="ECO:0000259" key="5">
    <source>
        <dbReference type="PROSITE" id="PS50966"/>
    </source>
</evidence>
<dbReference type="PROSITE" id="PS50966">
    <property type="entry name" value="ZF_SWIM"/>
    <property type="match status" value="1"/>
</dbReference>
<dbReference type="InterPro" id="IPR007527">
    <property type="entry name" value="Znf_SWIM"/>
</dbReference>
<evidence type="ECO:0000256" key="1">
    <source>
        <dbReference type="ARBA" id="ARBA00022723"/>
    </source>
</evidence>
<dbReference type="SMART" id="SM00575">
    <property type="entry name" value="ZnF_PMZ"/>
    <property type="match status" value="1"/>
</dbReference>
<dbReference type="Gramene" id="OMO68862">
    <property type="protein sequence ID" value="OMO68862"/>
    <property type="gene ID" value="CCACVL1_19794"/>
</dbReference>
<dbReference type="OrthoDB" id="1726951at2759"/>
<keyword evidence="2 4" id="KW-0863">Zinc-finger</keyword>
<accession>A0A1R3HEY2</accession>
<dbReference type="InterPro" id="IPR018289">
    <property type="entry name" value="MULE_transposase_dom"/>
</dbReference>
<evidence type="ECO:0000313" key="7">
    <source>
        <dbReference type="Proteomes" id="UP000188268"/>
    </source>
</evidence>
<organism evidence="6 7">
    <name type="scientific">Corchorus capsularis</name>
    <name type="common">Jute</name>
    <dbReference type="NCBI Taxonomy" id="210143"/>
    <lineage>
        <taxon>Eukaryota</taxon>
        <taxon>Viridiplantae</taxon>
        <taxon>Streptophyta</taxon>
        <taxon>Embryophyta</taxon>
        <taxon>Tracheophyta</taxon>
        <taxon>Spermatophyta</taxon>
        <taxon>Magnoliopsida</taxon>
        <taxon>eudicotyledons</taxon>
        <taxon>Gunneridae</taxon>
        <taxon>Pentapetalae</taxon>
        <taxon>rosids</taxon>
        <taxon>malvids</taxon>
        <taxon>Malvales</taxon>
        <taxon>Malvaceae</taxon>
        <taxon>Grewioideae</taxon>
        <taxon>Apeibeae</taxon>
        <taxon>Corchorus</taxon>
    </lineage>
</organism>
<evidence type="ECO:0000256" key="2">
    <source>
        <dbReference type="ARBA" id="ARBA00022771"/>
    </source>
</evidence>
<proteinExistence type="predicted"/>
<keyword evidence="3" id="KW-0862">Zinc</keyword>
<dbReference type="GO" id="GO:0008270">
    <property type="term" value="F:zinc ion binding"/>
    <property type="evidence" value="ECO:0007669"/>
    <property type="project" value="UniProtKB-KW"/>
</dbReference>